<dbReference type="OrthoDB" id="2083579at2"/>
<dbReference type="Gene3D" id="3.40.50.300">
    <property type="entry name" value="P-loop containing nucleotide triphosphate hydrolases"/>
    <property type="match status" value="1"/>
</dbReference>
<sequence>MPTTVVNLYAGPGAGKSTTAAGVFSLLKLHGVNAELVTEFAKDLTWEGSQAVLANQDYVLGQQYHRLWRLNGKVDIIVTDSPLLLSLVYGDTSNWRFVHYVESLYSNFNNVNYFIERVKPYQEAGRNQTEDEARDLDRSIRDMLDSRVVTYDVVPGDISGINTIVQDLVRYQQFLLTGS</sequence>
<gene>
    <name evidence="2" type="ORF">NITHO_6040001</name>
</gene>
<dbReference type="Pfam" id="PF13521">
    <property type="entry name" value="AAA_28"/>
    <property type="match status" value="1"/>
</dbReference>
<organism evidence="2 3">
    <name type="scientific">Nitrolancea hollandica Lb</name>
    <dbReference type="NCBI Taxonomy" id="1129897"/>
    <lineage>
        <taxon>Bacteria</taxon>
        <taxon>Pseudomonadati</taxon>
        <taxon>Thermomicrobiota</taxon>
        <taxon>Thermomicrobia</taxon>
        <taxon>Sphaerobacterales</taxon>
        <taxon>Sphaerobacterineae</taxon>
        <taxon>Sphaerobacteraceae</taxon>
        <taxon>Nitrolancea</taxon>
    </lineage>
</organism>
<dbReference type="InterPro" id="IPR038727">
    <property type="entry name" value="NadR/Ttd14_AAA_dom"/>
</dbReference>
<dbReference type="EMBL" id="CAGS01000562">
    <property type="protein sequence ID" value="CCF85887.1"/>
    <property type="molecule type" value="Genomic_DNA"/>
</dbReference>
<evidence type="ECO:0000313" key="3">
    <source>
        <dbReference type="Proteomes" id="UP000004221"/>
    </source>
</evidence>
<evidence type="ECO:0000259" key="1">
    <source>
        <dbReference type="Pfam" id="PF13521"/>
    </source>
</evidence>
<comment type="caution">
    <text evidence="2">The sequence shown here is derived from an EMBL/GenBank/DDBJ whole genome shotgun (WGS) entry which is preliminary data.</text>
</comment>
<accession>I4EMH4</accession>
<protein>
    <recommendedName>
        <fullName evidence="1">NadR/Ttd14 AAA domain-containing protein</fullName>
    </recommendedName>
</protein>
<name>I4EMH4_9BACT</name>
<evidence type="ECO:0000313" key="2">
    <source>
        <dbReference type="EMBL" id="CCF85887.1"/>
    </source>
</evidence>
<dbReference type="SUPFAM" id="SSF52540">
    <property type="entry name" value="P-loop containing nucleoside triphosphate hydrolases"/>
    <property type="match status" value="1"/>
</dbReference>
<dbReference type="InterPro" id="IPR027417">
    <property type="entry name" value="P-loop_NTPase"/>
</dbReference>
<dbReference type="AlphaFoldDB" id="I4EMH4"/>
<proteinExistence type="predicted"/>
<feature type="domain" description="NadR/Ttd14 AAA" evidence="1">
    <location>
        <begin position="8"/>
        <end position="158"/>
    </location>
</feature>
<keyword evidence="3" id="KW-1185">Reference proteome</keyword>
<reference evidence="2 3" key="1">
    <citation type="journal article" date="2012" name="ISME J.">
        <title>Nitrification expanded: discovery, physiology and genomics of a nitrite-oxidizing bacterium from the phylum Chloroflexi.</title>
        <authorList>
            <person name="Sorokin D.Y."/>
            <person name="Lucker S."/>
            <person name="Vejmelkova D."/>
            <person name="Kostrikina N.A."/>
            <person name="Kleerebezem R."/>
            <person name="Rijpstra W.I."/>
            <person name="Damste J.S."/>
            <person name="Le Paslier D."/>
            <person name="Muyzer G."/>
            <person name="Wagner M."/>
            <person name="van Loosdrecht M.C."/>
            <person name="Daims H."/>
        </authorList>
    </citation>
    <scope>NUCLEOTIDE SEQUENCE [LARGE SCALE GENOMIC DNA]</scope>
    <source>
        <strain evidence="3">none</strain>
    </source>
</reference>
<dbReference type="Proteomes" id="UP000004221">
    <property type="component" value="Unassembled WGS sequence"/>
</dbReference>
<dbReference type="RefSeq" id="WP_008481182.1">
    <property type="nucleotide sequence ID" value="NZ_CAGS01000562.1"/>
</dbReference>